<dbReference type="RefSeq" id="XP_005828401.1">
    <property type="nucleotide sequence ID" value="XM_005828344.1"/>
</dbReference>
<accession>L1IYV6</accession>
<dbReference type="HOGENOM" id="CLU_657979_0_0_1"/>
<proteinExistence type="predicted"/>
<dbReference type="PaxDb" id="55529-EKX41421"/>
<dbReference type="GeneID" id="17297964"/>
<dbReference type="AlphaFoldDB" id="L1IYV6"/>
<gene>
    <name evidence="2" type="ORF">GUITHDRAFT_142103</name>
</gene>
<dbReference type="EMBL" id="JH993024">
    <property type="protein sequence ID" value="EKX41421.1"/>
    <property type="molecule type" value="Genomic_DNA"/>
</dbReference>
<dbReference type="KEGG" id="gtt:GUITHDRAFT_142103"/>
<reference evidence="4" key="2">
    <citation type="submission" date="2012-11" db="EMBL/GenBank/DDBJ databases">
        <authorList>
            <person name="Kuo A."/>
            <person name="Curtis B.A."/>
            <person name="Tanifuji G."/>
            <person name="Burki F."/>
            <person name="Gruber A."/>
            <person name="Irimia M."/>
            <person name="Maruyama S."/>
            <person name="Arias M.C."/>
            <person name="Ball S.G."/>
            <person name="Gile G.H."/>
            <person name="Hirakawa Y."/>
            <person name="Hopkins J.F."/>
            <person name="Rensing S.A."/>
            <person name="Schmutz J."/>
            <person name="Symeonidi A."/>
            <person name="Elias M."/>
            <person name="Eveleigh R.J."/>
            <person name="Herman E.K."/>
            <person name="Klute M.J."/>
            <person name="Nakayama T."/>
            <person name="Obornik M."/>
            <person name="Reyes-Prieto A."/>
            <person name="Armbrust E.V."/>
            <person name="Aves S.J."/>
            <person name="Beiko R.G."/>
            <person name="Coutinho P."/>
            <person name="Dacks J.B."/>
            <person name="Durnford D.G."/>
            <person name="Fast N.M."/>
            <person name="Green B.R."/>
            <person name="Grisdale C."/>
            <person name="Hempe F."/>
            <person name="Henrissat B."/>
            <person name="Hoppner M.P."/>
            <person name="Ishida K.-I."/>
            <person name="Kim E."/>
            <person name="Koreny L."/>
            <person name="Kroth P.G."/>
            <person name="Liu Y."/>
            <person name="Malik S.-B."/>
            <person name="Maier U.G."/>
            <person name="McRose D."/>
            <person name="Mock T."/>
            <person name="Neilson J.A."/>
            <person name="Onodera N.T."/>
            <person name="Poole A.M."/>
            <person name="Pritham E.J."/>
            <person name="Richards T.A."/>
            <person name="Rocap G."/>
            <person name="Roy S.W."/>
            <person name="Sarai C."/>
            <person name="Schaack S."/>
            <person name="Shirato S."/>
            <person name="Slamovits C.H."/>
            <person name="Spencer D.F."/>
            <person name="Suzuki S."/>
            <person name="Worden A.Z."/>
            <person name="Zauner S."/>
            <person name="Barry K."/>
            <person name="Bell C."/>
            <person name="Bharti A.K."/>
            <person name="Crow J.A."/>
            <person name="Grimwood J."/>
            <person name="Kramer R."/>
            <person name="Lindquist E."/>
            <person name="Lucas S."/>
            <person name="Salamov A."/>
            <person name="McFadden G.I."/>
            <person name="Lane C.E."/>
            <person name="Keeling P.J."/>
            <person name="Gray M.W."/>
            <person name="Grigoriev I.V."/>
            <person name="Archibald J.M."/>
        </authorList>
    </citation>
    <scope>NUCLEOTIDE SEQUENCE</scope>
    <source>
        <strain evidence="4">CCMP2712</strain>
    </source>
</reference>
<organism evidence="2">
    <name type="scientific">Guillardia theta (strain CCMP2712)</name>
    <name type="common">Cryptophyte</name>
    <dbReference type="NCBI Taxonomy" id="905079"/>
    <lineage>
        <taxon>Eukaryota</taxon>
        <taxon>Cryptophyceae</taxon>
        <taxon>Pyrenomonadales</taxon>
        <taxon>Geminigeraceae</taxon>
        <taxon>Guillardia</taxon>
    </lineage>
</organism>
<evidence type="ECO:0000313" key="2">
    <source>
        <dbReference type="EMBL" id="EKX41421.1"/>
    </source>
</evidence>
<reference evidence="2 4" key="1">
    <citation type="journal article" date="2012" name="Nature">
        <title>Algal genomes reveal evolutionary mosaicism and the fate of nucleomorphs.</title>
        <authorList>
            <consortium name="DOE Joint Genome Institute"/>
            <person name="Curtis B.A."/>
            <person name="Tanifuji G."/>
            <person name="Burki F."/>
            <person name="Gruber A."/>
            <person name="Irimia M."/>
            <person name="Maruyama S."/>
            <person name="Arias M.C."/>
            <person name="Ball S.G."/>
            <person name="Gile G.H."/>
            <person name="Hirakawa Y."/>
            <person name="Hopkins J.F."/>
            <person name="Kuo A."/>
            <person name="Rensing S.A."/>
            <person name="Schmutz J."/>
            <person name="Symeonidi A."/>
            <person name="Elias M."/>
            <person name="Eveleigh R.J."/>
            <person name="Herman E.K."/>
            <person name="Klute M.J."/>
            <person name="Nakayama T."/>
            <person name="Obornik M."/>
            <person name="Reyes-Prieto A."/>
            <person name="Armbrust E.V."/>
            <person name="Aves S.J."/>
            <person name="Beiko R.G."/>
            <person name="Coutinho P."/>
            <person name="Dacks J.B."/>
            <person name="Durnford D.G."/>
            <person name="Fast N.M."/>
            <person name="Green B.R."/>
            <person name="Grisdale C.J."/>
            <person name="Hempel F."/>
            <person name="Henrissat B."/>
            <person name="Hoppner M.P."/>
            <person name="Ishida K."/>
            <person name="Kim E."/>
            <person name="Koreny L."/>
            <person name="Kroth P.G."/>
            <person name="Liu Y."/>
            <person name="Malik S.B."/>
            <person name="Maier U.G."/>
            <person name="McRose D."/>
            <person name="Mock T."/>
            <person name="Neilson J.A."/>
            <person name="Onodera N.T."/>
            <person name="Poole A.M."/>
            <person name="Pritham E.J."/>
            <person name="Richards T.A."/>
            <person name="Rocap G."/>
            <person name="Roy S.W."/>
            <person name="Sarai C."/>
            <person name="Schaack S."/>
            <person name="Shirato S."/>
            <person name="Slamovits C.H."/>
            <person name="Spencer D.F."/>
            <person name="Suzuki S."/>
            <person name="Worden A.Z."/>
            <person name="Zauner S."/>
            <person name="Barry K."/>
            <person name="Bell C."/>
            <person name="Bharti A.K."/>
            <person name="Crow J.A."/>
            <person name="Grimwood J."/>
            <person name="Kramer R."/>
            <person name="Lindquist E."/>
            <person name="Lucas S."/>
            <person name="Salamov A."/>
            <person name="McFadden G.I."/>
            <person name="Lane C.E."/>
            <person name="Keeling P.J."/>
            <person name="Gray M.W."/>
            <person name="Grigoriev I.V."/>
            <person name="Archibald J.M."/>
        </authorList>
    </citation>
    <scope>NUCLEOTIDE SEQUENCE</scope>
    <source>
        <strain evidence="2 4">CCMP2712</strain>
    </source>
</reference>
<dbReference type="EnsemblProtists" id="EKX41421">
    <property type="protein sequence ID" value="EKX41421"/>
    <property type="gene ID" value="GUITHDRAFT_142103"/>
</dbReference>
<feature type="region of interest" description="Disordered" evidence="1">
    <location>
        <begin position="222"/>
        <end position="276"/>
    </location>
</feature>
<sequence length="418" mass="46004">MLGSGSAQGTVDSRLENIRPIFTFTCAQDSLLEPFFLVDPLDFLMNRESDVEEASGAVDSTPGHNEPPCDAQDAAMLHLSIDMFSDASETQSPEDCIMDSTDSPGIPQPTMEWSWGDSKPVSMATVLSVQEASLQHSSTAIYSPQADSEPCFDQEEKRRLAEKKQRVRGSQKELLRQLDAFLPPLDAGEARQPRALTPSGRSLFQILEGASKLVRSYMSGVSSDTVREGEREHWEGSARAKGSTRDAASGMHARGGGRDGDRSDPVGPREERKGEELTGRLAMGRWMGRGMREYVEAAPWYGDLKEEVTLDLLVHPAEQERLGRYLKAATRSTNRVPCEMFRMCRYRAEEARGVKGHGETSRRSRGEKGGGKAARMQYEVVRWKAFRGEKKPGGRKQQQGAGAVVLLVGVRSSGAVCF</sequence>
<feature type="compositionally biased region" description="Basic and acidic residues" evidence="1">
    <location>
        <begin position="225"/>
        <end position="238"/>
    </location>
</feature>
<feature type="compositionally biased region" description="Basic and acidic residues" evidence="1">
    <location>
        <begin position="256"/>
        <end position="276"/>
    </location>
</feature>
<evidence type="ECO:0000313" key="3">
    <source>
        <dbReference type="EnsemblProtists" id="EKX41421"/>
    </source>
</evidence>
<dbReference type="Proteomes" id="UP000011087">
    <property type="component" value="Unassembled WGS sequence"/>
</dbReference>
<protein>
    <submittedName>
        <fullName evidence="2 3">Uncharacterized protein</fullName>
    </submittedName>
</protein>
<name>L1IYV6_GUITC</name>
<evidence type="ECO:0000313" key="4">
    <source>
        <dbReference type="Proteomes" id="UP000011087"/>
    </source>
</evidence>
<keyword evidence="4" id="KW-1185">Reference proteome</keyword>
<evidence type="ECO:0000256" key="1">
    <source>
        <dbReference type="SAM" id="MobiDB-lite"/>
    </source>
</evidence>
<reference evidence="3" key="3">
    <citation type="submission" date="2015-06" db="UniProtKB">
        <authorList>
            <consortium name="EnsemblProtists"/>
        </authorList>
    </citation>
    <scope>IDENTIFICATION</scope>
</reference>